<dbReference type="GO" id="GO:0055085">
    <property type="term" value="P:transmembrane transport"/>
    <property type="evidence" value="ECO:0007669"/>
    <property type="project" value="InterPro"/>
</dbReference>
<dbReference type="Proteomes" id="UP000318943">
    <property type="component" value="Unassembled WGS sequence"/>
</dbReference>
<dbReference type="RefSeq" id="WP_144197116.1">
    <property type="nucleotide sequence ID" value="NZ_CAJPVH010000038.1"/>
</dbReference>
<dbReference type="CDD" id="cd06261">
    <property type="entry name" value="TM_PBP2"/>
    <property type="match status" value="1"/>
</dbReference>
<evidence type="ECO:0000313" key="12">
    <source>
        <dbReference type="Proteomes" id="UP000318943"/>
    </source>
</evidence>
<evidence type="ECO:0000259" key="9">
    <source>
        <dbReference type="PROSITE" id="PS50928"/>
    </source>
</evidence>
<feature type="transmembrane region" description="Helical" evidence="7">
    <location>
        <begin position="39"/>
        <end position="60"/>
    </location>
</feature>
<reference evidence="11" key="2">
    <citation type="journal article" date="2022" name="Microbiol. Resour. Announc.">
        <title>Genome Sequence of Cupriavidus campinensis Strain G5, a Member of a Bacterial Consortium Capable of Polyethylene Degradation.</title>
        <authorList>
            <person name="Schneider B."/>
            <person name="Pfeiffer F."/>
            <person name="Dyall-Smith M."/>
            <person name="Kunte H.J."/>
        </authorList>
    </citation>
    <scope>NUCLEOTIDE SEQUENCE</scope>
    <source>
        <strain evidence="11">G5</strain>
    </source>
</reference>
<dbReference type="SUPFAM" id="SSF161098">
    <property type="entry name" value="MetI-like"/>
    <property type="match status" value="1"/>
</dbReference>
<feature type="transmembrane region" description="Helical" evidence="7">
    <location>
        <begin position="126"/>
        <end position="149"/>
    </location>
</feature>
<dbReference type="Gene3D" id="1.10.3720.10">
    <property type="entry name" value="MetI-like"/>
    <property type="match status" value="1"/>
</dbReference>
<feature type="transmembrane region" description="Helical" evidence="7">
    <location>
        <begin position="210"/>
        <end position="231"/>
    </location>
</feature>
<reference evidence="10 12" key="1">
    <citation type="submission" date="2019-05" db="EMBL/GenBank/DDBJ databases">
        <title>Whole genome sequence analysis of Cupriavidus campinensis S14E4C strain.</title>
        <authorList>
            <person name="Abbaszade G."/>
            <person name="Szabo A."/>
            <person name="Toumi M."/>
            <person name="Toth E."/>
        </authorList>
    </citation>
    <scope>NUCLEOTIDE SEQUENCE [LARGE SCALE GENOMIC DNA]</scope>
    <source>
        <strain evidence="10 12">S14E4C</strain>
    </source>
</reference>
<organism evidence="11 13">
    <name type="scientific">Cupriavidus campinensis</name>
    <dbReference type="NCBI Taxonomy" id="151783"/>
    <lineage>
        <taxon>Bacteria</taxon>
        <taxon>Pseudomonadati</taxon>
        <taxon>Pseudomonadota</taxon>
        <taxon>Betaproteobacteria</taxon>
        <taxon>Burkholderiales</taxon>
        <taxon>Burkholderiaceae</taxon>
        <taxon>Cupriavidus</taxon>
    </lineage>
</organism>
<accession>A0AAE9I543</accession>
<evidence type="ECO:0000313" key="10">
    <source>
        <dbReference type="EMBL" id="TSP13555.1"/>
    </source>
</evidence>
<feature type="transmembrane region" description="Helical" evidence="7">
    <location>
        <begin position="97"/>
        <end position="114"/>
    </location>
</feature>
<evidence type="ECO:0000256" key="6">
    <source>
        <dbReference type="ARBA" id="ARBA00023136"/>
    </source>
</evidence>
<feature type="region of interest" description="Disordered" evidence="8">
    <location>
        <begin position="1"/>
        <end position="28"/>
    </location>
</feature>
<evidence type="ECO:0000313" key="11">
    <source>
        <dbReference type="EMBL" id="URF07923.1"/>
    </source>
</evidence>
<dbReference type="EMBL" id="CP097331">
    <property type="protein sequence ID" value="URF07923.1"/>
    <property type="molecule type" value="Genomic_DNA"/>
</dbReference>
<dbReference type="Pfam" id="PF00528">
    <property type="entry name" value="BPD_transp_1"/>
    <property type="match status" value="1"/>
</dbReference>
<proteinExistence type="inferred from homology"/>
<evidence type="ECO:0000256" key="5">
    <source>
        <dbReference type="ARBA" id="ARBA00022989"/>
    </source>
</evidence>
<evidence type="ECO:0000256" key="1">
    <source>
        <dbReference type="ARBA" id="ARBA00004651"/>
    </source>
</evidence>
<feature type="domain" description="ABC transmembrane type-1" evidence="9">
    <location>
        <begin position="89"/>
        <end position="274"/>
    </location>
</feature>
<evidence type="ECO:0000313" key="13">
    <source>
        <dbReference type="Proteomes" id="UP001056132"/>
    </source>
</evidence>
<dbReference type="PANTHER" id="PTHR30151:SF0">
    <property type="entry name" value="ABC TRANSPORTER PERMEASE PROTEIN MJ0413-RELATED"/>
    <property type="match status" value="1"/>
</dbReference>
<feature type="compositionally biased region" description="Low complexity" evidence="8">
    <location>
        <begin position="7"/>
        <end position="17"/>
    </location>
</feature>
<dbReference type="KEGG" id="ccam:M5D45_22455"/>
<comment type="similarity">
    <text evidence="7">Belongs to the binding-protein-dependent transport system permease family.</text>
</comment>
<dbReference type="Proteomes" id="UP001056132">
    <property type="component" value="Chromosome 2"/>
</dbReference>
<dbReference type="PANTHER" id="PTHR30151">
    <property type="entry name" value="ALKANE SULFONATE ABC TRANSPORTER-RELATED, MEMBRANE SUBUNIT"/>
    <property type="match status" value="1"/>
</dbReference>
<keyword evidence="3" id="KW-1003">Cell membrane</keyword>
<keyword evidence="5 7" id="KW-1133">Transmembrane helix</keyword>
<name>A0AAE9I543_9BURK</name>
<keyword evidence="4 7" id="KW-0812">Transmembrane</keyword>
<feature type="transmembrane region" description="Helical" evidence="7">
    <location>
        <begin position="155"/>
        <end position="175"/>
    </location>
</feature>
<dbReference type="AlphaFoldDB" id="A0AAE9I543"/>
<keyword evidence="6 7" id="KW-0472">Membrane</keyword>
<keyword evidence="2 7" id="KW-0813">Transport</keyword>
<dbReference type="InterPro" id="IPR000515">
    <property type="entry name" value="MetI-like"/>
</dbReference>
<evidence type="ECO:0000256" key="4">
    <source>
        <dbReference type="ARBA" id="ARBA00022692"/>
    </source>
</evidence>
<protein>
    <submittedName>
        <fullName evidence="11">ABC transporter permease</fullName>
    </submittedName>
</protein>
<evidence type="ECO:0000256" key="8">
    <source>
        <dbReference type="SAM" id="MobiDB-lite"/>
    </source>
</evidence>
<dbReference type="InterPro" id="IPR035906">
    <property type="entry name" value="MetI-like_sf"/>
</dbReference>
<evidence type="ECO:0000256" key="7">
    <source>
        <dbReference type="RuleBase" id="RU363032"/>
    </source>
</evidence>
<sequence length="283" mass="30132">MSELSDTAAVPATAPPAGKSWAPPASNDAAPRRPLGDRLLPMVGPLVLFAIWDLVVRFGLIKPILLPSPADTLVALATGLAGGELLADFAVTVARTLQAFAIAAVVGMPLGVLLGSNERAYRSVEFLIDFFRSTPSSALIPLFLLIFGVSDINKIAIAAFGALLIVVFNSAYGVINARKQRVMAARVMGASRWRIFRDVLVWESLQPSFVGLRSAVSMALVIVIVAEMFIGSENGLGHAIIDAQQVLNVKTMYAAILAAGALGYVLNIAFLVLERRIVHWSGR</sequence>
<comment type="subcellular location">
    <subcellularLocation>
        <location evidence="1 7">Cell membrane</location>
        <topology evidence="1 7">Multi-pass membrane protein</topology>
    </subcellularLocation>
</comment>
<dbReference type="PROSITE" id="PS50928">
    <property type="entry name" value="ABC_TM1"/>
    <property type="match status" value="1"/>
</dbReference>
<dbReference type="EMBL" id="VCIZ01000003">
    <property type="protein sequence ID" value="TSP13555.1"/>
    <property type="molecule type" value="Genomic_DNA"/>
</dbReference>
<evidence type="ECO:0000256" key="3">
    <source>
        <dbReference type="ARBA" id="ARBA00022475"/>
    </source>
</evidence>
<reference evidence="11" key="3">
    <citation type="submission" date="2022-05" db="EMBL/GenBank/DDBJ databases">
        <authorList>
            <person name="Kunte H.-J."/>
        </authorList>
    </citation>
    <scope>NUCLEOTIDE SEQUENCE</scope>
    <source>
        <strain evidence="11">G5</strain>
    </source>
</reference>
<feature type="transmembrane region" description="Helical" evidence="7">
    <location>
        <begin position="251"/>
        <end position="273"/>
    </location>
</feature>
<evidence type="ECO:0000256" key="2">
    <source>
        <dbReference type="ARBA" id="ARBA00022448"/>
    </source>
</evidence>
<keyword evidence="12" id="KW-1185">Reference proteome</keyword>
<dbReference type="GO" id="GO:0005886">
    <property type="term" value="C:plasma membrane"/>
    <property type="evidence" value="ECO:0007669"/>
    <property type="project" value="UniProtKB-SubCell"/>
</dbReference>
<gene>
    <name evidence="10" type="ORF">FGG12_07930</name>
    <name evidence="11" type="ORF">M5D45_22455</name>
</gene>